<dbReference type="Pfam" id="PF05359">
    <property type="entry name" value="DUF748"/>
    <property type="match status" value="2"/>
</dbReference>
<evidence type="ECO:0000313" key="2">
    <source>
        <dbReference type="EMBL" id="MBC2596376.1"/>
    </source>
</evidence>
<dbReference type="GO" id="GO:0090313">
    <property type="term" value="P:regulation of protein targeting to membrane"/>
    <property type="evidence" value="ECO:0007669"/>
    <property type="project" value="TreeGrafter"/>
</dbReference>
<dbReference type="GO" id="GO:0005886">
    <property type="term" value="C:plasma membrane"/>
    <property type="evidence" value="ECO:0007669"/>
    <property type="project" value="TreeGrafter"/>
</dbReference>
<reference evidence="2 3" key="1">
    <citation type="submission" date="2020-07" db="EMBL/GenBank/DDBJ databases">
        <authorList>
            <person name="Feng X."/>
        </authorList>
    </citation>
    <scope>NUCLEOTIDE SEQUENCE [LARGE SCALE GENOMIC DNA]</scope>
    <source>
        <strain evidence="2 3">JCM31066</strain>
    </source>
</reference>
<dbReference type="PANTHER" id="PTHR30441:SF8">
    <property type="entry name" value="DUF748 DOMAIN-CONTAINING PROTEIN"/>
    <property type="match status" value="1"/>
</dbReference>
<sequence length="1087" mass="117480">MMAEKPRRKFKWLRRIAITAVALVLFYTVFGFWGVPLLIRYVGLAKVNDSIAGHGEIEAIYFNPYTYQLRVEGMQGFTPDGEVALGMRELRVNFAFTSLFGDNLRFQEVYFGEPMFNLVVDPDGNVNIQSALEQLQAQVEDQVHQNEESGEPFEIPVIEVEILQVEKATLSARLENLSDPFERKVENLSFVMKDIRTSPDRDNPYHFTLDTTSGEEIKIDGSIKLDPLSSDGSISIDRIKLADFYKFTNDELGFTVAGGELSFSADYAFRPVREPRELFIQNGRVLLEGFELRPRGSDEPFQTLERFEMDGIAVYLFRGAVAVDKIDIVNGMLKVVRDKAGVLSLVRYVTPKERQAELEQMVAAEQQADKAAREFIFGLIADQQDIGLAFTSAWQQLQEMVEVSWDLKVGQLNVENQNLILIDEVPADPVKVTLGEINLAVTDMANQSETPFPFDLALNVNETGKVTARGTFTSVPPSVDFEYNVENIDLTAFSPYVAASSPARLNRAVLANKGKLKASFPDQALPTVEASYTVTLTDFDTTVGPPLYTAEAPLHVAAQRLVHSGRTQASFPADDLPDMTSLGDALVAGFALGRGADTEPLVSWDKLTITAIDTATHPMKAQVDTVTLEGLTTHVVRAPGGELNLLTELIPQMPDSATPPAADATSAAGDKPVPAGPSAGNQSQAAGDTAPDGPGPAFDVDPANIGLKRFVLKNGTVSVLDQTVTPNAAFTLKQMAATVGPLSLAPGATTDIDSSLTLEKDGSGTINVTGTTLLVDPLSQSTVQVNISDLPMTGFSGYAVQAVGSPLTGGTFNGDFSYGVSTDELKGDNKLKIKKVRFGQRVPESKAPNLPLDLGIAVMENRDGFIDLDVPVSGNLEDPQFTISKVVSTALSNIFEKVVTAPFALLGSAFGSGGEAPPSEVTFVAGSSNLPDAAREPLTLLAKALYDRPALALNLVPSVDMKKDVEFFREDLVEDSIEELRTQEGKDWNDAVEALFDKAFPEGLPANPDGTEVTLTPGVMKAKLVEVQEVPDTLLQLLAHQRAEEVKTFILASQELDAGRVAEEAPEGGFAQDGSKVSFKLGVAKSK</sequence>
<gene>
    <name evidence="2" type="ORF">H5P28_19075</name>
</gene>
<keyword evidence="3" id="KW-1185">Reference proteome</keyword>
<organism evidence="2 3">
    <name type="scientific">Ruficoccus amylovorans</name>
    <dbReference type="NCBI Taxonomy" id="1804625"/>
    <lineage>
        <taxon>Bacteria</taxon>
        <taxon>Pseudomonadati</taxon>
        <taxon>Verrucomicrobiota</taxon>
        <taxon>Opitutia</taxon>
        <taxon>Puniceicoccales</taxon>
        <taxon>Cerasicoccaceae</taxon>
        <taxon>Ruficoccus</taxon>
    </lineage>
</organism>
<name>A0A842HLH8_9BACT</name>
<evidence type="ECO:0000256" key="1">
    <source>
        <dbReference type="SAM" id="MobiDB-lite"/>
    </source>
</evidence>
<proteinExistence type="predicted"/>
<dbReference type="Proteomes" id="UP000546464">
    <property type="component" value="Unassembled WGS sequence"/>
</dbReference>
<dbReference type="InterPro" id="IPR052894">
    <property type="entry name" value="AsmA-related"/>
</dbReference>
<accession>A0A842HLH8</accession>
<dbReference type="PANTHER" id="PTHR30441">
    <property type="entry name" value="DUF748 DOMAIN-CONTAINING PROTEIN"/>
    <property type="match status" value="1"/>
</dbReference>
<dbReference type="InterPro" id="IPR008023">
    <property type="entry name" value="DUF748"/>
</dbReference>
<feature type="compositionally biased region" description="Low complexity" evidence="1">
    <location>
        <begin position="655"/>
        <end position="668"/>
    </location>
</feature>
<feature type="region of interest" description="Disordered" evidence="1">
    <location>
        <begin position="652"/>
        <end position="698"/>
    </location>
</feature>
<dbReference type="EMBL" id="JACHVB010000064">
    <property type="protein sequence ID" value="MBC2596376.1"/>
    <property type="molecule type" value="Genomic_DNA"/>
</dbReference>
<protein>
    <submittedName>
        <fullName evidence="2">DUF748 domain-containing protein</fullName>
    </submittedName>
</protein>
<comment type="caution">
    <text evidence="2">The sequence shown here is derived from an EMBL/GenBank/DDBJ whole genome shotgun (WGS) entry which is preliminary data.</text>
</comment>
<evidence type="ECO:0000313" key="3">
    <source>
        <dbReference type="Proteomes" id="UP000546464"/>
    </source>
</evidence>
<dbReference type="RefSeq" id="WP_185677285.1">
    <property type="nucleotide sequence ID" value="NZ_JACHVB010000064.1"/>
</dbReference>
<dbReference type="AlphaFoldDB" id="A0A842HLH8"/>